<gene>
    <name evidence="1" type="ordered locus">BH07170</name>
</gene>
<dbReference type="AlphaFoldDB" id="A0A0H3LX37"/>
<dbReference type="EMBL" id="BX897699">
    <property type="protein sequence ID" value="CAF27520.1"/>
    <property type="molecule type" value="Genomic_DNA"/>
</dbReference>
<name>A0A0H3LX37_BARHE</name>
<dbReference type="eggNOG" id="ENOG5033IXG">
    <property type="taxonomic scope" value="Bacteria"/>
</dbReference>
<evidence type="ECO:0000313" key="1">
    <source>
        <dbReference type="EMBL" id="CAF27520.1"/>
    </source>
</evidence>
<sequence length="206" mass="22925">MHLNANLKYCCLWKLQSPHSCVPMPVWDCSLHPPSQYCSPLFETAVAENINRLSSHCIKKKSIQRGEKMKQTLRLLGGLALLSIAGCQFNKPPPGYLTAWEKNGVTDFTEVGKALLECGMPSLIDADSENIKNSINAKATIYACMIQSGFRYKDEEVARAGGPCYTFRAENLPICRPGAVIPKRSVKKRLNSPFCKKYKNAPECQP</sequence>
<dbReference type="PaxDb" id="283166-BH07170"/>
<reference evidence="1 2" key="1">
    <citation type="journal article" date="2004" name="Proc. Natl. Acad. Sci. U.S.A.">
        <title>The louse-borne human pathogen Bartonella quintana is a genomic derivative of the zoonotic agent Bartonella henselae.</title>
        <authorList>
            <person name="Alsmark U.C.M."/>
            <person name="Frank A.C."/>
            <person name="Karlberg E.O."/>
            <person name="Legault B.-A."/>
            <person name="Ardell D.H."/>
            <person name="Canbaeck B."/>
            <person name="Eriksson A.-S."/>
            <person name="Naeslund A.K."/>
            <person name="Handley S.A."/>
            <person name="Huvet M."/>
            <person name="La Scola B."/>
            <person name="Holmberg M."/>
            <person name="Andersson S.G.E."/>
        </authorList>
    </citation>
    <scope>NUCLEOTIDE SEQUENCE [LARGE SCALE GENOMIC DNA]</scope>
    <source>
        <strain evidence="2">ATCC 49882 / DSM 28221 / CCUG 30454 / Houston 1</strain>
    </source>
</reference>
<accession>A0A0H3LX37</accession>
<evidence type="ECO:0000313" key="2">
    <source>
        <dbReference type="Proteomes" id="UP000000421"/>
    </source>
</evidence>
<organism evidence="1 2">
    <name type="scientific">Bartonella henselae (strain ATCC 49882 / DSM 28221 / CCUG 30454 / Houston 1)</name>
    <name type="common">Rochalimaea henselae</name>
    <dbReference type="NCBI Taxonomy" id="283166"/>
    <lineage>
        <taxon>Bacteria</taxon>
        <taxon>Pseudomonadati</taxon>
        <taxon>Pseudomonadota</taxon>
        <taxon>Alphaproteobacteria</taxon>
        <taxon>Hyphomicrobiales</taxon>
        <taxon>Bartonellaceae</taxon>
        <taxon>Bartonella</taxon>
    </lineage>
</organism>
<proteinExistence type="predicted"/>
<protein>
    <submittedName>
        <fullName evidence="1">Hypothetical genomic island protein</fullName>
    </submittedName>
</protein>
<dbReference type="EnsemblBacteria" id="CAF27520">
    <property type="protein sequence ID" value="CAF27520"/>
    <property type="gene ID" value="BH07170"/>
</dbReference>
<keyword evidence="2" id="KW-1185">Reference proteome</keyword>
<dbReference type="Proteomes" id="UP000000421">
    <property type="component" value="Chromosome"/>
</dbReference>
<dbReference type="KEGG" id="bhe:BH07170"/>